<dbReference type="PANTHER" id="PTHR30575:SF0">
    <property type="entry name" value="XAA-ARG DIPEPTIDASE"/>
    <property type="match status" value="1"/>
</dbReference>
<dbReference type="EMBL" id="JACDQQ010002430">
    <property type="protein sequence ID" value="MBA0088294.1"/>
    <property type="molecule type" value="Genomic_DNA"/>
</dbReference>
<accession>A0A7V8NVI3</accession>
<gene>
    <name evidence="3" type="ORF">HRJ53_25195</name>
</gene>
<dbReference type="SUPFAM" id="SSF53187">
    <property type="entry name" value="Zn-dependent exopeptidases"/>
    <property type="match status" value="1"/>
</dbReference>
<dbReference type="Gene3D" id="3.30.70.360">
    <property type="match status" value="1"/>
</dbReference>
<evidence type="ECO:0000313" key="4">
    <source>
        <dbReference type="Proteomes" id="UP000567293"/>
    </source>
</evidence>
<dbReference type="GO" id="GO:0046657">
    <property type="term" value="P:folic acid catabolic process"/>
    <property type="evidence" value="ECO:0007669"/>
    <property type="project" value="TreeGrafter"/>
</dbReference>
<dbReference type="GO" id="GO:0016805">
    <property type="term" value="F:dipeptidase activity"/>
    <property type="evidence" value="ECO:0007669"/>
    <property type="project" value="InterPro"/>
</dbReference>
<dbReference type="GO" id="GO:0071713">
    <property type="term" value="F:para-aminobenzoyl-glutamate hydrolase activity"/>
    <property type="evidence" value="ECO:0007669"/>
    <property type="project" value="TreeGrafter"/>
</dbReference>
<feature type="non-terminal residue" evidence="3">
    <location>
        <position position="467"/>
    </location>
</feature>
<reference evidence="3" key="1">
    <citation type="submission" date="2020-06" db="EMBL/GenBank/DDBJ databases">
        <title>Legume-microbial interactions unlock mineral nutrients during tropical forest succession.</title>
        <authorList>
            <person name="Epihov D.Z."/>
        </authorList>
    </citation>
    <scope>NUCLEOTIDE SEQUENCE [LARGE SCALE GENOMIC DNA]</scope>
    <source>
        <strain evidence="3">Pan2503</strain>
    </source>
</reference>
<sequence length="467" mass="49939">MQKKSAGVLIALVFAGRSLAQDTQTEREAARNVIRQIGGLSQSLGVPAMVAKLSAPDKGRDEVLARAKQLMQSELLPMSDWITEHPEIGFQETQAVGKLTAYLQAHDFEVTMPVAGLSTAFVAKYKRGTAGPNLGVILEYDALRGTKGAFHGDQHSAQGPVGMAAALAIAEFLTRTHTPGTVTVYGCPGEEMMPPETKTVMMAAGVFKGADMIVRSHSSAVTSRSAAGFGTCCMNIDGVKYTFYGAPAHQLTAWNGRNALEAVIKLFNNIDSVRSNIRPEARIQGVITEGGAAPNVVPDQTSADFYIRYPDGVYLEQVTEWVDDAARAAALATGTKVKIDHYGKDRDGISLASLEELSLAYMKQLGAAGVEPEPGKPEGFEETGSVSSQIPGIGVSAKSSNFPNHTYGMEADALKDVGHEGFLIDAETMAAILYDYATHRELREAVKTEFTRIQALFGEYQTALAKA</sequence>
<feature type="signal peptide" evidence="1">
    <location>
        <begin position="1"/>
        <end position="20"/>
    </location>
</feature>
<dbReference type="InterPro" id="IPR052030">
    <property type="entry name" value="Peptidase_M20/M20A_hydrolases"/>
</dbReference>
<dbReference type="SUPFAM" id="SSF55031">
    <property type="entry name" value="Bacterial exopeptidase dimerisation domain"/>
    <property type="match status" value="1"/>
</dbReference>
<feature type="chain" id="PRO_5030651815" evidence="1">
    <location>
        <begin position="21"/>
        <end position="467"/>
    </location>
</feature>
<dbReference type="Pfam" id="PF07687">
    <property type="entry name" value="M20_dimer"/>
    <property type="match status" value="1"/>
</dbReference>
<dbReference type="InterPro" id="IPR036264">
    <property type="entry name" value="Bact_exopeptidase_dim_dom"/>
</dbReference>
<dbReference type="InterPro" id="IPR011650">
    <property type="entry name" value="Peptidase_M20_dimer"/>
</dbReference>
<evidence type="ECO:0000256" key="1">
    <source>
        <dbReference type="SAM" id="SignalP"/>
    </source>
</evidence>
<proteinExistence type="predicted"/>
<dbReference type="Proteomes" id="UP000567293">
    <property type="component" value="Unassembled WGS sequence"/>
</dbReference>
<organism evidence="3 4">
    <name type="scientific">Candidatus Acidiferrum panamense</name>
    <dbReference type="NCBI Taxonomy" id="2741543"/>
    <lineage>
        <taxon>Bacteria</taxon>
        <taxon>Pseudomonadati</taxon>
        <taxon>Acidobacteriota</taxon>
        <taxon>Terriglobia</taxon>
        <taxon>Candidatus Acidiferrales</taxon>
        <taxon>Candidatus Acidiferrum</taxon>
    </lineage>
</organism>
<protein>
    <submittedName>
        <fullName evidence="3">Peptidase dimerization domain-containing protein</fullName>
    </submittedName>
</protein>
<dbReference type="GO" id="GO:0005737">
    <property type="term" value="C:cytoplasm"/>
    <property type="evidence" value="ECO:0007669"/>
    <property type="project" value="TreeGrafter"/>
</dbReference>
<dbReference type="AlphaFoldDB" id="A0A7V8NVI3"/>
<dbReference type="InterPro" id="IPR017144">
    <property type="entry name" value="Xaa-Arg_dipeptidase"/>
</dbReference>
<comment type="caution">
    <text evidence="3">The sequence shown here is derived from an EMBL/GenBank/DDBJ whole genome shotgun (WGS) entry which is preliminary data.</text>
</comment>
<feature type="domain" description="Peptidase M20 dimerisation" evidence="2">
    <location>
        <begin position="235"/>
        <end position="330"/>
    </location>
</feature>
<dbReference type="PIRSF" id="PIRSF037226">
    <property type="entry name" value="Amidohydrolase_ACY1L2_prd"/>
    <property type="match status" value="1"/>
</dbReference>
<dbReference type="PANTHER" id="PTHR30575">
    <property type="entry name" value="PEPTIDASE M20"/>
    <property type="match status" value="1"/>
</dbReference>
<evidence type="ECO:0000313" key="3">
    <source>
        <dbReference type="EMBL" id="MBA0088294.1"/>
    </source>
</evidence>
<dbReference type="Gene3D" id="3.40.630.10">
    <property type="entry name" value="Zn peptidases"/>
    <property type="match status" value="1"/>
</dbReference>
<keyword evidence="1" id="KW-0732">Signal</keyword>
<keyword evidence="4" id="KW-1185">Reference proteome</keyword>
<evidence type="ECO:0000259" key="2">
    <source>
        <dbReference type="Pfam" id="PF07687"/>
    </source>
</evidence>
<name>A0A7V8NVI3_9BACT</name>